<evidence type="ECO:0000313" key="2">
    <source>
        <dbReference type="Proteomes" id="UP001589795"/>
    </source>
</evidence>
<dbReference type="EMBL" id="JBHLWQ010000130">
    <property type="protein sequence ID" value="MFC0201403.1"/>
    <property type="molecule type" value="Genomic_DNA"/>
</dbReference>
<feature type="non-terminal residue" evidence="1">
    <location>
        <position position="104"/>
    </location>
</feature>
<reference evidence="1 2" key="1">
    <citation type="submission" date="2024-09" db="EMBL/GenBank/DDBJ databases">
        <authorList>
            <person name="Sun Q."/>
            <person name="Mori K."/>
        </authorList>
    </citation>
    <scope>NUCLEOTIDE SEQUENCE [LARGE SCALE GENOMIC DNA]</scope>
    <source>
        <strain evidence="1 2">CCM 7904</strain>
    </source>
</reference>
<dbReference type="Proteomes" id="UP001589795">
    <property type="component" value="Unassembled WGS sequence"/>
</dbReference>
<comment type="caution">
    <text evidence="1">The sequence shown here is derived from an EMBL/GenBank/DDBJ whole genome shotgun (WGS) entry which is preliminary data.</text>
</comment>
<proteinExistence type="predicted"/>
<sequence>MLVATCQAVRKTFRFERIDDCGDRVLKATQFDRGCSKAGGALITPELRPAAAGMTVVGLPSNMRAGFRLALQERDLLIEFVIMADLPPSGGPVSVLMHDGSGRY</sequence>
<name>A0ABV6CKZ1_9RHOB</name>
<gene>
    <name evidence="1" type="ORF">ACFFIZ_14070</name>
</gene>
<evidence type="ECO:0000313" key="1">
    <source>
        <dbReference type="EMBL" id="MFC0201403.1"/>
    </source>
</evidence>
<accession>A0ABV6CKZ1</accession>
<protein>
    <submittedName>
        <fullName evidence="1">Uncharacterized protein</fullName>
    </submittedName>
</protein>
<dbReference type="RefSeq" id="WP_378926895.1">
    <property type="nucleotide sequence ID" value="NZ_JBHLWQ010000130.1"/>
</dbReference>
<organism evidence="1 2">
    <name type="scientific">Paracoccus rhizosphaerae</name>
    <dbReference type="NCBI Taxonomy" id="1133347"/>
    <lineage>
        <taxon>Bacteria</taxon>
        <taxon>Pseudomonadati</taxon>
        <taxon>Pseudomonadota</taxon>
        <taxon>Alphaproteobacteria</taxon>
        <taxon>Rhodobacterales</taxon>
        <taxon>Paracoccaceae</taxon>
        <taxon>Paracoccus</taxon>
    </lineage>
</organism>
<keyword evidence="2" id="KW-1185">Reference proteome</keyword>